<evidence type="ECO:0000313" key="2">
    <source>
        <dbReference type="Ensembl" id="ENSRFEP00010006770.1"/>
    </source>
</evidence>
<protein>
    <submittedName>
        <fullName evidence="2">Chromosome 1 open reading frame 141</fullName>
    </submittedName>
</protein>
<accession>A0A671E0V8</accession>
<reference evidence="2 3" key="1">
    <citation type="journal article" date="2015" name="Annu Rev Anim Biosci">
        <title>The Genome 10K Project: a way forward.</title>
        <authorList>
            <person name="Koepfli K.P."/>
            <person name="Paten B."/>
            <person name="O'Brien S.J."/>
            <person name="Koepfli K.P."/>
            <person name="Paten B."/>
            <person name="Antunes A."/>
            <person name="Belov K."/>
            <person name="Bustamante C."/>
            <person name="Castoe T.A."/>
            <person name="Clawson H."/>
            <person name="Crawford A.J."/>
            <person name="Diekhans M."/>
            <person name="Distel D."/>
            <person name="Durbin R."/>
            <person name="Earl D."/>
            <person name="Fujita M.K."/>
            <person name="Gamble T."/>
            <person name="Georges A."/>
            <person name="Gemmell N."/>
            <person name="Gilbert M.T."/>
            <person name="Graves J.M."/>
            <person name="Green R.E."/>
            <person name="Hickey G."/>
            <person name="Jarvis E.D."/>
            <person name="Johnson W."/>
            <person name="Komissarov A."/>
            <person name="Korf I."/>
            <person name="Kuhn R."/>
            <person name="Larkin D.M."/>
            <person name="Lewin H."/>
            <person name="Lopez J.V."/>
            <person name="Ma J."/>
            <person name="Marques-Bonet T."/>
            <person name="Miller W."/>
            <person name="Murphy R."/>
            <person name="Pevzner P."/>
            <person name="Shapiro B."/>
            <person name="Steiner C."/>
            <person name="Tamazian G."/>
            <person name="Venkatesh B."/>
            <person name="Wang J."/>
            <person name="Wayne R."/>
            <person name="Wiley E."/>
            <person name="Yang H."/>
            <person name="Zhang G."/>
            <person name="Haussler D."/>
            <person name="Ryder O."/>
            <person name="O'Brien S.J."/>
        </authorList>
    </citation>
    <scope>NUCLEOTIDE SEQUENCE</scope>
</reference>
<dbReference type="Proteomes" id="UP000472240">
    <property type="component" value="Chromosome 9"/>
</dbReference>
<dbReference type="AlphaFoldDB" id="A0A671E0V8"/>
<reference evidence="2" key="4">
    <citation type="submission" date="2025-08" db="UniProtKB">
        <authorList>
            <consortium name="Ensembl"/>
        </authorList>
    </citation>
    <scope>IDENTIFICATION</scope>
</reference>
<keyword evidence="3" id="KW-1185">Reference proteome</keyword>
<dbReference type="GeneTree" id="ENSGT00390000010146"/>
<feature type="compositionally biased region" description="Basic residues" evidence="1">
    <location>
        <begin position="72"/>
        <end position="81"/>
    </location>
</feature>
<name>A0A671E0V8_RHIFE</name>
<dbReference type="PANTHER" id="PTHR36873">
    <property type="entry name" value="HYPOTHETICAL GENE SUPPORTED BY BC079057"/>
    <property type="match status" value="1"/>
</dbReference>
<reference evidence="2" key="5">
    <citation type="submission" date="2025-09" db="UniProtKB">
        <authorList>
            <consortium name="Ensembl"/>
        </authorList>
    </citation>
    <scope>IDENTIFICATION</scope>
</reference>
<organism evidence="2 3">
    <name type="scientific">Rhinolophus ferrumequinum</name>
    <name type="common">Greater horseshoe bat</name>
    <dbReference type="NCBI Taxonomy" id="59479"/>
    <lineage>
        <taxon>Eukaryota</taxon>
        <taxon>Metazoa</taxon>
        <taxon>Chordata</taxon>
        <taxon>Craniata</taxon>
        <taxon>Vertebrata</taxon>
        <taxon>Euteleostomi</taxon>
        <taxon>Mammalia</taxon>
        <taxon>Eutheria</taxon>
        <taxon>Laurasiatheria</taxon>
        <taxon>Chiroptera</taxon>
        <taxon>Yinpterochiroptera</taxon>
        <taxon>Rhinolophoidea</taxon>
        <taxon>Rhinolophidae</taxon>
        <taxon>Rhinolophinae</taxon>
        <taxon>Rhinolophus</taxon>
    </lineage>
</organism>
<sequence>MAQKILEKLDVLDEQAKILLARRIKKNYLQSHIKEKTLVTPLTFDYQSEFEEAIIATSTSKTVSESTENKSHGIKKTKSSH</sequence>
<reference evidence="2 3" key="2">
    <citation type="journal article" date="2018" name="Annu Rev Anim Biosci">
        <title>Bat Biology, Genomes, and the Bat1K Project: To Generate Chromosome-Level Genomes for All Living Bat Species.</title>
        <authorList>
            <person name="Teeling E.C."/>
            <person name="Vernes S.C."/>
            <person name="Davalos L.M."/>
            <person name="Ray D.A."/>
            <person name="Gilbert M.T.P."/>
            <person name="Myers E."/>
        </authorList>
    </citation>
    <scope>NUCLEOTIDE SEQUENCE</scope>
</reference>
<feature type="region of interest" description="Disordered" evidence="1">
    <location>
        <begin position="59"/>
        <end position="81"/>
    </location>
</feature>
<proteinExistence type="predicted"/>
<gene>
    <name evidence="2" type="primary">C1orf141</name>
</gene>
<dbReference type="InterPro" id="IPR027847">
    <property type="entry name" value="DUF4545"/>
</dbReference>
<evidence type="ECO:0000313" key="3">
    <source>
        <dbReference type="Proteomes" id="UP000472240"/>
    </source>
</evidence>
<dbReference type="Ensembl" id="ENSRFET00010007414.1">
    <property type="protein sequence ID" value="ENSRFEP00010006770.1"/>
    <property type="gene ID" value="ENSRFEG00010004583.1"/>
</dbReference>
<dbReference type="PANTHER" id="PTHR36873:SF1">
    <property type="entry name" value="HYPOTHETICAL GENE SUPPORTED BY BC079057"/>
    <property type="match status" value="1"/>
</dbReference>
<dbReference type="Pfam" id="PF15078">
    <property type="entry name" value="DUF4545"/>
    <property type="match status" value="1"/>
</dbReference>
<evidence type="ECO:0000256" key="1">
    <source>
        <dbReference type="SAM" id="MobiDB-lite"/>
    </source>
</evidence>
<reference evidence="3" key="3">
    <citation type="submission" date="2018-12" db="EMBL/GenBank/DDBJ databases">
        <title>G10K-VGP greater horseshoe bat female genome, primary haplotype.</title>
        <authorList>
            <person name="Teeling E."/>
            <person name="Myers G."/>
            <person name="Vernes S."/>
            <person name="Pippel M."/>
            <person name="Winkler S."/>
            <person name="Fedrigo O."/>
            <person name="Rhie A."/>
            <person name="Koren S."/>
            <person name="Phillippy A."/>
            <person name="Lewin H."/>
            <person name="Damas J."/>
            <person name="Howe K."/>
            <person name="Mountcastle J."/>
            <person name="Jarvis E.D."/>
        </authorList>
    </citation>
    <scope>NUCLEOTIDE SEQUENCE [LARGE SCALE GENOMIC DNA]</scope>
</reference>